<comment type="caution">
    <text evidence="2">The sequence shown here is derived from an EMBL/GenBank/DDBJ whole genome shotgun (WGS) entry which is preliminary data.</text>
</comment>
<feature type="compositionally biased region" description="Low complexity" evidence="1">
    <location>
        <begin position="1"/>
        <end position="17"/>
    </location>
</feature>
<sequence length="99" mass="11417">MSASKSMYSSSEPKSQSAISYGSDRDRALSLSRTKISQLSQKLSNHQNSIDQDQVIYHLFILNSLKKKLMNKRLKFQRTKQQQGDESKVKLLKEQLQKV</sequence>
<name>A0A8S1K3Z1_PARPR</name>
<evidence type="ECO:0000256" key="1">
    <source>
        <dbReference type="SAM" id="MobiDB-lite"/>
    </source>
</evidence>
<proteinExistence type="predicted"/>
<protein>
    <submittedName>
        <fullName evidence="2">Uncharacterized protein</fullName>
    </submittedName>
</protein>
<feature type="region of interest" description="Disordered" evidence="1">
    <location>
        <begin position="1"/>
        <end position="24"/>
    </location>
</feature>
<evidence type="ECO:0000313" key="3">
    <source>
        <dbReference type="Proteomes" id="UP000688137"/>
    </source>
</evidence>
<evidence type="ECO:0000313" key="2">
    <source>
        <dbReference type="EMBL" id="CAD8049123.1"/>
    </source>
</evidence>
<gene>
    <name evidence="2" type="ORF">PPRIM_AZ9-3.1.T0130240</name>
</gene>
<dbReference type="EMBL" id="CAJJDM010000010">
    <property type="protein sequence ID" value="CAD8049123.1"/>
    <property type="molecule type" value="Genomic_DNA"/>
</dbReference>
<reference evidence="2" key="1">
    <citation type="submission" date="2021-01" db="EMBL/GenBank/DDBJ databases">
        <authorList>
            <consortium name="Genoscope - CEA"/>
            <person name="William W."/>
        </authorList>
    </citation>
    <scope>NUCLEOTIDE SEQUENCE</scope>
</reference>
<dbReference type="AlphaFoldDB" id="A0A8S1K3Z1"/>
<keyword evidence="3" id="KW-1185">Reference proteome</keyword>
<accession>A0A8S1K3Z1</accession>
<organism evidence="2 3">
    <name type="scientific">Paramecium primaurelia</name>
    <dbReference type="NCBI Taxonomy" id="5886"/>
    <lineage>
        <taxon>Eukaryota</taxon>
        <taxon>Sar</taxon>
        <taxon>Alveolata</taxon>
        <taxon>Ciliophora</taxon>
        <taxon>Intramacronucleata</taxon>
        <taxon>Oligohymenophorea</taxon>
        <taxon>Peniculida</taxon>
        <taxon>Parameciidae</taxon>
        <taxon>Paramecium</taxon>
    </lineage>
</organism>
<dbReference type="Proteomes" id="UP000688137">
    <property type="component" value="Unassembled WGS sequence"/>
</dbReference>